<dbReference type="Pfam" id="PF12796">
    <property type="entry name" value="Ank_2"/>
    <property type="match status" value="1"/>
</dbReference>
<dbReference type="PANTHER" id="PTHR24121">
    <property type="entry name" value="NO MECHANORECEPTOR POTENTIAL C, ISOFORM D-RELATED"/>
    <property type="match status" value="1"/>
</dbReference>
<feature type="active site" description="Charge relay system" evidence="4">
    <location>
        <position position="708"/>
    </location>
</feature>
<organism evidence="7 8">
    <name type="scientific">Polyplosphaeria fusca</name>
    <dbReference type="NCBI Taxonomy" id="682080"/>
    <lineage>
        <taxon>Eukaryota</taxon>
        <taxon>Fungi</taxon>
        <taxon>Dikarya</taxon>
        <taxon>Ascomycota</taxon>
        <taxon>Pezizomycotina</taxon>
        <taxon>Dothideomycetes</taxon>
        <taxon>Pleosporomycetidae</taxon>
        <taxon>Pleosporales</taxon>
        <taxon>Tetraplosphaeriaceae</taxon>
        <taxon>Polyplosphaeria</taxon>
    </lineage>
</organism>
<dbReference type="OrthoDB" id="3786541at2759"/>
<proteinExistence type="inferred from homology"/>
<evidence type="ECO:0000256" key="5">
    <source>
        <dbReference type="SAM" id="MobiDB-lite"/>
    </source>
</evidence>
<dbReference type="Pfam" id="PF00023">
    <property type="entry name" value="Ank"/>
    <property type="match status" value="1"/>
</dbReference>
<feature type="compositionally biased region" description="Basic and acidic residues" evidence="5">
    <location>
        <begin position="344"/>
        <end position="359"/>
    </location>
</feature>
<name>A0A9P4UYH9_9PLEO</name>
<evidence type="ECO:0000256" key="1">
    <source>
        <dbReference type="ARBA" id="ARBA00022670"/>
    </source>
</evidence>
<dbReference type="Gene3D" id="1.25.40.20">
    <property type="entry name" value="Ankyrin repeat-containing domain"/>
    <property type="match status" value="1"/>
</dbReference>
<dbReference type="AlphaFoldDB" id="A0A9P4UYH9"/>
<dbReference type="SUPFAM" id="SSF52743">
    <property type="entry name" value="Subtilisin-like"/>
    <property type="match status" value="1"/>
</dbReference>
<keyword evidence="1 4" id="KW-0645">Protease</keyword>
<dbReference type="InterPro" id="IPR002110">
    <property type="entry name" value="Ankyrin_rpt"/>
</dbReference>
<keyword evidence="2 4" id="KW-0378">Hydrolase</keyword>
<evidence type="ECO:0000313" key="7">
    <source>
        <dbReference type="EMBL" id="KAF2729240.1"/>
    </source>
</evidence>
<evidence type="ECO:0000256" key="4">
    <source>
        <dbReference type="PROSITE-ProRule" id="PRU01240"/>
    </source>
</evidence>
<gene>
    <name evidence="7" type="ORF">EJ04DRAFT_556217</name>
</gene>
<dbReference type="Proteomes" id="UP000799444">
    <property type="component" value="Unassembled WGS sequence"/>
</dbReference>
<accession>A0A9P4UYH9</accession>
<dbReference type="SMART" id="SM00248">
    <property type="entry name" value="ANK"/>
    <property type="match status" value="3"/>
</dbReference>
<evidence type="ECO:0000259" key="6">
    <source>
        <dbReference type="Pfam" id="PF00082"/>
    </source>
</evidence>
<dbReference type="Gene3D" id="3.40.50.200">
    <property type="entry name" value="Peptidase S8/S53 domain"/>
    <property type="match status" value="1"/>
</dbReference>
<keyword evidence="3 4" id="KW-0720">Serine protease</keyword>
<dbReference type="SUPFAM" id="SSF48403">
    <property type="entry name" value="Ankyrin repeat"/>
    <property type="match status" value="1"/>
</dbReference>
<dbReference type="Pfam" id="PF00082">
    <property type="entry name" value="Peptidase_S8"/>
    <property type="match status" value="1"/>
</dbReference>
<dbReference type="InterPro" id="IPR036770">
    <property type="entry name" value="Ankyrin_rpt-contain_sf"/>
</dbReference>
<evidence type="ECO:0000256" key="3">
    <source>
        <dbReference type="ARBA" id="ARBA00022825"/>
    </source>
</evidence>
<reference evidence="7" key="1">
    <citation type="journal article" date="2020" name="Stud. Mycol.">
        <title>101 Dothideomycetes genomes: a test case for predicting lifestyles and emergence of pathogens.</title>
        <authorList>
            <person name="Haridas S."/>
            <person name="Albert R."/>
            <person name="Binder M."/>
            <person name="Bloem J."/>
            <person name="Labutti K."/>
            <person name="Salamov A."/>
            <person name="Andreopoulos B."/>
            <person name="Baker S."/>
            <person name="Barry K."/>
            <person name="Bills G."/>
            <person name="Bluhm B."/>
            <person name="Cannon C."/>
            <person name="Castanera R."/>
            <person name="Culley D."/>
            <person name="Daum C."/>
            <person name="Ezra D."/>
            <person name="Gonzalez J."/>
            <person name="Henrissat B."/>
            <person name="Kuo A."/>
            <person name="Liang C."/>
            <person name="Lipzen A."/>
            <person name="Lutzoni F."/>
            <person name="Magnuson J."/>
            <person name="Mondo S."/>
            <person name="Nolan M."/>
            <person name="Ohm R."/>
            <person name="Pangilinan J."/>
            <person name="Park H.-J."/>
            <person name="Ramirez L."/>
            <person name="Alfaro M."/>
            <person name="Sun H."/>
            <person name="Tritt A."/>
            <person name="Yoshinaga Y."/>
            <person name="Zwiers L.-H."/>
            <person name="Turgeon B."/>
            <person name="Goodwin S."/>
            <person name="Spatafora J."/>
            <person name="Crous P."/>
            <person name="Grigoriev I."/>
        </authorList>
    </citation>
    <scope>NUCLEOTIDE SEQUENCE</scope>
    <source>
        <strain evidence="7">CBS 125425</strain>
    </source>
</reference>
<comment type="similarity">
    <text evidence="4">Belongs to the peptidase S8 family.</text>
</comment>
<feature type="region of interest" description="Disordered" evidence="5">
    <location>
        <begin position="1"/>
        <end position="32"/>
    </location>
</feature>
<sequence length="956" mass="108306">MADKHMDNESVGDYDEYYSEEYDDYDDGGDTEDEVFAYSEVSEYVPQMDLIDGKEKHQEIIAAAAEQDLTDPDQKQLFLQQFRPYFKQKGTDSFSLLHSLAREMYDKSDGKGRHDYKRYIPLLQLLLEDLPELPKEEDSQRRTALHIVVEARQSEVAKYLCENVVCEPDWLDRKKKDGDTVIHIAVRENLDCVEQLVKKVAARGREFTDDTLSIQGEKGNTPLHIAVEYQRCYGKQTELVKLLLEASDSALGKENKDKLSPVRYHQDTQRLARTQASTPRITRTKPGTSPDRRGDKSPGGSVSNMALRPRKPPSDREVATKARLTPSSRQKPAAKRLSSSSDLPEQKTEPENARKRADPEVAKAITELLLHQCLRTRLRDDAIRILHGPVQRRQIDFDLVQTRNSAIEADDLEKFSSHLYFEPALQYVAIPQLELENFPESKWRSEAFWNSRGRKDYLAIFDWLYGKGVRHIFRVIVTDHEDVPHSDAVIIRCLNRFGVERLDWRRFDLSSAAIFKAVPHVTQLKLYCSGNDAILNSWSSNKGLVNLKHLTKIEVDMCLGLETLQATRDAAATFKTEMQQIWEDAWKKESRGSDAYSGRVKKLEVKCAVESAPRTRKTIASGDAEKKYDPQHELRELWMECMKAFANFIQNYEPANGPQPVIKIALIDDGVDSTYNELNLSIKEGQSYSIRDKELGLWNPYYHSANGHGTVMACLIRQMCPKAELYVAKLNEVATQGKVQITAASAVKAINWAREMGVNIISMSWSIDKITNTADARDLQKAIEDAIGAGILLFCASDDQGNSRPEDSETYPARINPLRIFRVGAATRSGMQAEWVRGVDYILPGERDQLIPFFGEQLSSHEPRTASSLATALASGLAALMLYCAMLDNKNNYEALRTQEKMNGAFKNLCKSHPGNQYLHVSEVFGEYLPKGSVGDVEETENRRAIEQVVAHLLRN</sequence>
<dbReference type="InterPro" id="IPR015500">
    <property type="entry name" value="Peptidase_S8_subtilisin-rel"/>
</dbReference>
<dbReference type="PROSITE" id="PS51892">
    <property type="entry name" value="SUBTILASE"/>
    <property type="match status" value="1"/>
</dbReference>
<protein>
    <recommendedName>
        <fullName evidence="6">Peptidase S8/S53 domain-containing protein</fullName>
    </recommendedName>
</protein>
<feature type="compositionally biased region" description="Basic and acidic residues" evidence="5">
    <location>
        <begin position="251"/>
        <end position="270"/>
    </location>
</feature>
<dbReference type="CDD" id="cd07491">
    <property type="entry name" value="Peptidases_S8_7"/>
    <property type="match status" value="1"/>
</dbReference>
<dbReference type="GO" id="GO:0006508">
    <property type="term" value="P:proteolysis"/>
    <property type="evidence" value="ECO:0007669"/>
    <property type="project" value="UniProtKB-KW"/>
</dbReference>
<feature type="active site" description="Charge relay system" evidence="4">
    <location>
        <position position="668"/>
    </location>
</feature>
<dbReference type="InterPro" id="IPR036852">
    <property type="entry name" value="Peptidase_S8/S53_dom_sf"/>
</dbReference>
<dbReference type="PRINTS" id="PR00723">
    <property type="entry name" value="SUBTILISIN"/>
</dbReference>
<dbReference type="PANTHER" id="PTHR24121:SF21">
    <property type="entry name" value="ANKYRIN REPEAT FAMILY PROTEIN"/>
    <property type="match status" value="1"/>
</dbReference>
<feature type="compositionally biased region" description="Acidic residues" evidence="5">
    <location>
        <begin position="10"/>
        <end position="32"/>
    </location>
</feature>
<evidence type="ECO:0000313" key="8">
    <source>
        <dbReference type="Proteomes" id="UP000799444"/>
    </source>
</evidence>
<dbReference type="GO" id="GO:0004252">
    <property type="term" value="F:serine-type endopeptidase activity"/>
    <property type="evidence" value="ECO:0007669"/>
    <property type="project" value="UniProtKB-UniRule"/>
</dbReference>
<dbReference type="InterPro" id="IPR000209">
    <property type="entry name" value="Peptidase_S8/S53_dom"/>
</dbReference>
<feature type="region of interest" description="Disordered" evidence="5">
    <location>
        <begin position="251"/>
        <end position="359"/>
    </location>
</feature>
<evidence type="ECO:0000256" key="2">
    <source>
        <dbReference type="ARBA" id="ARBA00022801"/>
    </source>
</evidence>
<feature type="compositionally biased region" description="Polar residues" evidence="5">
    <location>
        <begin position="271"/>
        <end position="287"/>
    </location>
</feature>
<feature type="domain" description="Peptidase S8/S53" evidence="6">
    <location>
        <begin position="662"/>
        <end position="882"/>
    </location>
</feature>
<comment type="caution">
    <text evidence="7">The sequence shown here is derived from an EMBL/GenBank/DDBJ whole genome shotgun (WGS) entry which is preliminary data.</text>
</comment>
<keyword evidence="8" id="KW-1185">Reference proteome</keyword>
<dbReference type="EMBL" id="ML996251">
    <property type="protein sequence ID" value="KAF2729240.1"/>
    <property type="molecule type" value="Genomic_DNA"/>
</dbReference>
<feature type="active site" description="Charge relay system" evidence="4">
    <location>
        <position position="868"/>
    </location>
</feature>